<evidence type="ECO:0000313" key="3">
    <source>
        <dbReference type="EMBL" id="GBP00118.1"/>
    </source>
</evidence>
<keyword evidence="4" id="KW-1185">Reference proteome</keyword>
<sequence length="685" mass="74771">MPRCSVKPSASDTVIVLTTAIVSSPRREGCEPNPSIEFKVNLKSVTLCVCTYRRTPWKDERKKVLLKTKIISFVRSFRIVTVNSKDSKPQLGCQGVKASVRGVWSLRNVTISVPRAVLSGAAATLRCSYDLEGAPLYSIRWYRAETEFYRYVPREMPPHLVFPLPGASVDLASSDSSQVRVAGLHRRLSGEYQCEVSADAPLFHTDIRSAHLTVVESLYLNAFAAKKSHFPSCSSFGSTPVSSTPSIGIFGVEIFGVEVSSSMQSRDHREGEVKLASKKIGCSTERVIASDPIVASRYIRDPPFRAPQLAVERFGYARGELLRANCSVDEAFPAPNITWFLDDVKVKRQLTEQIAAVDLITTLNTKNGNLSIHFVKTIDVTWEITRPPFQIAEQISSWAAAEVDWRERPAFSQLEVVIEDGTGTVMGDSVDAERTRVSVPAPPGGQFSLKCNASIFDIYSRSSVVVTVREDAPQPASVTRDRAPKTQPSWKIAIKDISAIRITKVSTDSQTSAEATTRAMNPGPDILISTPHGDGRQQLPTLTGRRGGLLVQVDDCGRVRSGGRVNRTLYGNRPAWPLTYRTLTEYTREATGSVVVCRPVSRRRNGLVTPLGLRVSMGGDDRLLSGGSINVNHCNAALTKHHSALRRRPGSGRGAGGGGGGAAVMMGRARAPPPQPKETQCCDRR</sequence>
<dbReference type="Proteomes" id="UP000299102">
    <property type="component" value="Unassembled WGS sequence"/>
</dbReference>
<dbReference type="Gene3D" id="2.60.40.10">
    <property type="entry name" value="Immunoglobulins"/>
    <property type="match status" value="1"/>
</dbReference>
<dbReference type="SUPFAM" id="SSF48726">
    <property type="entry name" value="Immunoglobulin"/>
    <property type="match status" value="1"/>
</dbReference>
<gene>
    <name evidence="3" type="ORF">EVAR_74408_1</name>
</gene>
<protein>
    <recommendedName>
        <fullName evidence="2">Ig-like domain-containing protein</fullName>
    </recommendedName>
</protein>
<dbReference type="PANTHER" id="PTHR21261:SF17">
    <property type="entry name" value="BEAT VI"/>
    <property type="match status" value="1"/>
</dbReference>
<name>A0A4C1SG18_EUMVA</name>
<evidence type="ECO:0000256" key="1">
    <source>
        <dbReference type="SAM" id="MobiDB-lite"/>
    </source>
</evidence>
<dbReference type="PROSITE" id="PS50835">
    <property type="entry name" value="IG_LIKE"/>
    <property type="match status" value="1"/>
</dbReference>
<feature type="region of interest" description="Disordered" evidence="1">
    <location>
        <begin position="643"/>
        <end position="685"/>
    </location>
</feature>
<dbReference type="InterPro" id="IPR036179">
    <property type="entry name" value="Ig-like_dom_sf"/>
</dbReference>
<dbReference type="InterPro" id="IPR013783">
    <property type="entry name" value="Ig-like_fold"/>
</dbReference>
<dbReference type="FunFam" id="2.60.40.10:FF:000437">
    <property type="entry name" value="Beat-IIIc, isoform A"/>
    <property type="match status" value="1"/>
</dbReference>
<feature type="compositionally biased region" description="Gly residues" evidence="1">
    <location>
        <begin position="651"/>
        <end position="662"/>
    </location>
</feature>
<organism evidence="3 4">
    <name type="scientific">Eumeta variegata</name>
    <name type="common">Bagworm moth</name>
    <name type="synonym">Eumeta japonica</name>
    <dbReference type="NCBI Taxonomy" id="151549"/>
    <lineage>
        <taxon>Eukaryota</taxon>
        <taxon>Metazoa</taxon>
        <taxon>Ecdysozoa</taxon>
        <taxon>Arthropoda</taxon>
        <taxon>Hexapoda</taxon>
        <taxon>Insecta</taxon>
        <taxon>Pterygota</taxon>
        <taxon>Neoptera</taxon>
        <taxon>Endopterygota</taxon>
        <taxon>Lepidoptera</taxon>
        <taxon>Glossata</taxon>
        <taxon>Ditrysia</taxon>
        <taxon>Tineoidea</taxon>
        <taxon>Psychidae</taxon>
        <taxon>Oiketicinae</taxon>
        <taxon>Eumeta</taxon>
    </lineage>
</organism>
<comment type="caution">
    <text evidence="3">The sequence shown here is derived from an EMBL/GenBank/DDBJ whole genome shotgun (WGS) entry which is preliminary data.</text>
</comment>
<feature type="compositionally biased region" description="Polar residues" evidence="1">
    <location>
        <begin position="509"/>
        <end position="519"/>
    </location>
</feature>
<dbReference type="EMBL" id="BGZK01000004">
    <property type="protein sequence ID" value="GBP00118.1"/>
    <property type="molecule type" value="Genomic_DNA"/>
</dbReference>
<evidence type="ECO:0000313" key="4">
    <source>
        <dbReference type="Proteomes" id="UP000299102"/>
    </source>
</evidence>
<dbReference type="AlphaFoldDB" id="A0A4C1SG18"/>
<dbReference type="InterPro" id="IPR007110">
    <property type="entry name" value="Ig-like_dom"/>
</dbReference>
<feature type="region of interest" description="Disordered" evidence="1">
    <location>
        <begin position="509"/>
        <end position="533"/>
    </location>
</feature>
<dbReference type="InterPro" id="IPR003599">
    <property type="entry name" value="Ig_sub"/>
</dbReference>
<evidence type="ECO:0000259" key="2">
    <source>
        <dbReference type="PROSITE" id="PS50835"/>
    </source>
</evidence>
<proteinExistence type="predicted"/>
<dbReference type="OrthoDB" id="6351205at2759"/>
<feature type="domain" description="Ig-like" evidence="2">
    <location>
        <begin position="120"/>
        <end position="213"/>
    </location>
</feature>
<dbReference type="STRING" id="151549.A0A4C1SG18"/>
<accession>A0A4C1SG18</accession>
<dbReference type="SMART" id="SM00409">
    <property type="entry name" value="IG"/>
    <property type="match status" value="1"/>
</dbReference>
<reference evidence="3 4" key="1">
    <citation type="journal article" date="2019" name="Commun. Biol.">
        <title>The bagworm genome reveals a unique fibroin gene that provides high tensile strength.</title>
        <authorList>
            <person name="Kono N."/>
            <person name="Nakamura H."/>
            <person name="Ohtoshi R."/>
            <person name="Tomita M."/>
            <person name="Numata K."/>
            <person name="Arakawa K."/>
        </authorList>
    </citation>
    <scope>NUCLEOTIDE SEQUENCE [LARGE SCALE GENOMIC DNA]</scope>
</reference>
<dbReference type="PANTHER" id="PTHR21261">
    <property type="entry name" value="BEAT PROTEIN"/>
    <property type="match status" value="1"/>
</dbReference>